<keyword evidence="4 6" id="KW-0125">Carotenoid biosynthesis</keyword>
<comment type="function">
    <text evidence="6">Catalyzes the conversion of zeta-carotene to lycopene via the intermediary of neurosporene. It carries out two consecutive desaturations (introduction of double bonds) at positions C-7 and C-7'.</text>
</comment>
<keyword evidence="6" id="KW-0150">Chloroplast</keyword>
<comment type="subcellular location">
    <subcellularLocation>
        <location evidence="6">Plastid</location>
        <location evidence="6">Chloroplast</location>
    </subcellularLocation>
    <subcellularLocation>
        <location evidence="6">Plastid</location>
        <location evidence="6">Chromoplast</location>
    </subcellularLocation>
</comment>
<evidence type="ECO:0000256" key="6">
    <source>
        <dbReference type="RuleBase" id="RU362008"/>
    </source>
</evidence>
<dbReference type="InterPro" id="IPR005176">
    <property type="entry name" value="PONY_dom"/>
</dbReference>
<evidence type="ECO:0000256" key="3">
    <source>
        <dbReference type="ARBA" id="ARBA00010192"/>
    </source>
</evidence>
<keyword evidence="5 6" id="KW-0560">Oxidoreductase</keyword>
<dbReference type="InterPro" id="IPR042460">
    <property type="entry name" value="DCN1-like_PONY"/>
</dbReference>
<dbReference type="NCBIfam" id="TIGR02732">
    <property type="entry name" value="zeta_caro_desat"/>
    <property type="match status" value="1"/>
</dbReference>
<organism evidence="9 10">
    <name type="scientific">Apatococcus fuscideae</name>
    <dbReference type="NCBI Taxonomy" id="2026836"/>
    <lineage>
        <taxon>Eukaryota</taxon>
        <taxon>Viridiplantae</taxon>
        <taxon>Chlorophyta</taxon>
        <taxon>core chlorophytes</taxon>
        <taxon>Trebouxiophyceae</taxon>
        <taxon>Chlorellales</taxon>
        <taxon>Chlorellaceae</taxon>
        <taxon>Apatococcus</taxon>
    </lineage>
</organism>
<dbReference type="InterPro" id="IPR014103">
    <property type="entry name" value="Zeta_caro_desat"/>
</dbReference>
<feature type="region of interest" description="Disordered" evidence="7">
    <location>
        <begin position="505"/>
        <end position="532"/>
    </location>
</feature>
<proteinExistence type="inferred from homology"/>
<protein>
    <recommendedName>
        <fullName evidence="6">Zeta-carotene desaturase</fullName>
        <ecNumber evidence="6">1.3.5.6</ecNumber>
    </recommendedName>
    <alternativeName>
        <fullName evidence="6">9,9'-di-cis-zeta-carotene desaturase</fullName>
    </alternativeName>
</protein>
<dbReference type="Proteomes" id="UP001485043">
    <property type="component" value="Unassembled WGS sequence"/>
</dbReference>
<comment type="similarity">
    <text evidence="3 6">Belongs to the zeta carotene desaturase family.</text>
</comment>
<dbReference type="PROSITE" id="PS51229">
    <property type="entry name" value="DCUN1"/>
    <property type="match status" value="1"/>
</dbReference>
<name>A0AAW1SQ11_9CHLO</name>
<dbReference type="PRINTS" id="PR00419">
    <property type="entry name" value="ADXRDTASE"/>
</dbReference>
<dbReference type="Pfam" id="PF01593">
    <property type="entry name" value="Amino_oxidase"/>
    <property type="match status" value="1"/>
</dbReference>
<comment type="catalytic activity">
    <reaction evidence="1 6">
        <text>9,9'-di-cis-zeta-carotene + 2 a quinone = 7,7',9,9'-tetra-cis-lycopene + 2 a quinol</text>
        <dbReference type="Rhea" id="RHEA:30955"/>
        <dbReference type="ChEBI" id="CHEBI:24646"/>
        <dbReference type="ChEBI" id="CHEBI:48716"/>
        <dbReference type="ChEBI" id="CHEBI:62466"/>
        <dbReference type="ChEBI" id="CHEBI:132124"/>
        <dbReference type="EC" id="1.3.5.6"/>
    </reaction>
</comment>
<evidence type="ECO:0000256" key="7">
    <source>
        <dbReference type="SAM" id="MobiDB-lite"/>
    </source>
</evidence>
<dbReference type="GO" id="GO:0016719">
    <property type="term" value="F:9,9'-di-cis-zeta-carotene desaturase activity"/>
    <property type="evidence" value="ECO:0007669"/>
    <property type="project" value="UniProtKB-EC"/>
</dbReference>
<dbReference type="GO" id="GO:0016117">
    <property type="term" value="P:carotenoid biosynthetic process"/>
    <property type="evidence" value="ECO:0007669"/>
    <property type="project" value="UniProtKB-KW"/>
</dbReference>
<evidence type="ECO:0000256" key="2">
    <source>
        <dbReference type="ARBA" id="ARBA00004900"/>
    </source>
</evidence>
<evidence type="ECO:0000259" key="8">
    <source>
        <dbReference type="PROSITE" id="PS51229"/>
    </source>
</evidence>
<evidence type="ECO:0000313" key="9">
    <source>
        <dbReference type="EMBL" id="KAK9851166.1"/>
    </source>
</evidence>
<dbReference type="Gene3D" id="1.10.238.200">
    <property type="entry name" value="Cullin, PONY binding domain"/>
    <property type="match status" value="1"/>
</dbReference>
<comment type="caution">
    <text evidence="9">The sequence shown here is derived from an EMBL/GenBank/DDBJ whole genome shotgun (WGS) entry which is preliminary data.</text>
</comment>
<dbReference type="EMBL" id="JALJOV010001253">
    <property type="protein sequence ID" value="KAK9851166.1"/>
    <property type="molecule type" value="Genomic_DNA"/>
</dbReference>
<accession>A0AAW1SQ11</accession>
<dbReference type="InterPro" id="IPR002937">
    <property type="entry name" value="Amino_oxidase"/>
</dbReference>
<keyword evidence="10" id="KW-1185">Reference proteome</keyword>
<dbReference type="EC" id="1.3.5.6" evidence="6"/>
<evidence type="ECO:0000256" key="1">
    <source>
        <dbReference type="ARBA" id="ARBA00000914"/>
    </source>
</evidence>
<gene>
    <name evidence="9" type="ORF">WJX84_006579</name>
</gene>
<evidence type="ECO:0000256" key="4">
    <source>
        <dbReference type="ARBA" id="ARBA00022746"/>
    </source>
</evidence>
<dbReference type="GO" id="GO:0009509">
    <property type="term" value="C:chromoplast"/>
    <property type="evidence" value="ECO:0007669"/>
    <property type="project" value="UniProtKB-SubCell"/>
</dbReference>
<sequence>MWQLVFGVRPWKLLEAWCKFLTDHHRRAISKDTWAQLLDFAWTVKPDLSNFKDDAMSAWPTLVDDFVDHQRKHNAANNHSSNTEINQACSSNHRLLKRSLGPDYRQLTRRARRQLQRAGVSQRAVQAVAAPPAPAPAPRNLVSNVSEVGIRDAPLKPLFPDEPPPPKEGSPKLRVAIVGCGLAGLSTAVELVDQGHEVEIFESRPFIGGKVGSFVDKAGNHIELGLHVFFGCYHNLFRLMAKVGALENLLPKEHAHTFVNTGGDVRLLDFRFKLGGKDIGAPFHGLKAFFTTDQLSALDKAQNSLALGTSPVVRALVDPEGGMRSVRSLDNQSFSDWFKGHGGSQGSIDRMWNPVAYALGFLDCDNISARCMLSIFQFFATKTDASRLRMLNGSPADRLLRPITDYLEARGVKIHTRTGARDMLWEEDEDGRPRVSGIRMTTAGRERIVKADAYVAALDVPGVKRLIPEDHAWSKRFDVFGKMHRLSGVPVITVQLRYPGWVTELGPKPEKHGKHGSNPAVPQRLSSDPADPNAAGRGIDNLLYSADADFSCFADLAITSPVDYYREDQGSLLQCVLTPADPYMPLSNEEIADRVHKQVLNLFPSARGMAPVFHSVVKIGQSLYREAPGMEPFRPPQKTPIDNFFLAGSYTQQDYIDSMEGATLSGRLCAGKIINAVPQLAS</sequence>
<comment type="pathway">
    <text evidence="2 6">Carotenoid biosynthesis; lycopene biosynthesis.</text>
</comment>
<keyword evidence="6" id="KW-0957">Chromoplast</keyword>
<evidence type="ECO:0000313" key="10">
    <source>
        <dbReference type="Proteomes" id="UP001485043"/>
    </source>
</evidence>
<dbReference type="InterPro" id="IPR050464">
    <property type="entry name" value="Zeta_carotene_desat/Oxidored"/>
</dbReference>
<feature type="domain" description="DCUN1" evidence="8">
    <location>
        <begin position="1"/>
        <end position="71"/>
    </location>
</feature>
<dbReference type="PANTHER" id="PTHR42923:SF41">
    <property type="entry name" value="ZETA-CAROTENE DESATURASE, CHLOROPLASTIC_CHROMOPLASTIC"/>
    <property type="match status" value="1"/>
</dbReference>
<evidence type="ECO:0000256" key="5">
    <source>
        <dbReference type="ARBA" id="ARBA00023002"/>
    </source>
</evidence>
<dbReference type="AlphaFoldDB" id="A0AAW1SQ11"/>
<dbReference type="GO" id="GO:0009507">
    <property type="term" value="C:chloroplast"/>
    <property type="evidence" value="ECO:0007669"/>
    <property type="project" value="UniProtKB-SubCell"/>
</dbReference>
<dbReference type="PANTHER" id="PTHR42923">
    <property type="entry name" value="PROTOPORPHYRINOGEN OXIDASE"/>
    <property type="match status" value="1"/>
</dbReference>
<dbReference type="Gene3D" id="3.50.50.60">
    <property type="entry name" value="FAD/NAD(P)-binding domain"/>
    <property type="match status" value="2"/>
</dbReference>
<reference evidence="9 10" key="1">
    <citation type="journal article" date="2024" name="Nat. Commun.">
        <title>Phylogenomics reveals the evolutionary origins of lichenization in chlorophyte algae.</title>
        <authorList>
            <person name="Puginier C."/>
            <person name="Libourel C."/>
            <person name="Otte J."/>
            <person name="Skaloud P."/>
            <person name="Haon M."/>
            <person name="Grisel S."/>
            <person name="Petersen M."/>
            <person name="Berrin J.G."/>
            <person name="Delaux P.M."/>
            <person name="Dal Grande F."/>
            <person name="Keller J."/>
        </authorList>
    </citation>
    <scope>NUCLEOTIDE SEQUENCE [LARGE SCALE GENOMIC DNA]</scope>
    <source>
        <strain evidence="9 10">SAG 2523</strain>
    </source>
</reference>
<dbReference type="Pfam" id="PF03556">
    <property type="entry name" value="Cullin_binding"/>
    <property type="match status" value="1"/>
</dbReference>
<dbReference type="SUPFAM" id="SSF51905">
    <property type="entry name" value="FAD/NAD(P)-binding domain"/>
    <property type="match status" value="1"/>
</dbReference>
<keyword evidence="6" id="KW-0934">Plastid</keyword>
<dbReference type="InterPro" id="IPR036188">
    <property type="entry name" value="FAD/NAD-bd_sf"/>
</dbReference>